<evidence type="ECO:0000313" key="7">
    <source>
        <dbReference type="Proteomes" id="UP001501237"/>
    </source>
</evidence>
<accession>A0ABP6Q4U3</accession>
<keyword evidence="5" id="KW-0443">Lipid metabolism</keyword>
<evidence type="ECO:0000256" key="5">
    <source>
        <dbReference type="ARBA" id="ARBA00023098"/>
    </source>
</evidence>
<dbReference type="RefSeq" id="WP_344823262.1">
    <property type="nucleotide sequence ID" value="NZ_BAAAUV010000003.1"/>
</dbReference>
<dbReference type="EMBL" id="BAAAUV010000003">
    <property type="protein sequence ID" value="GAA3200422.1"/>
    <property type="molecule type" value="Genomic_DNA"/>
</dbReference>
<evidence type="ECO:0000256" key="4">
    <source>
        <dbReference type="ARBA" id="ARBA00022691"/>
    </source>
</evidence>
<keyword evidence="2" id="KW-0489">Methyltransferase</keyword>
<keyword evidence="4" id="KW-0949">S-adenosyl-L-methionine</keyword>
<dbReference type="Gene3D" id="3.40.50.150">
    <property type="entry name" value="Vaccinia Virus protein VP39"/>
    <property type="match status" value="1"/>
</dbReference>
<dbReference type="InterPro" id="IPR029063">
    <property type="entry name" value="SAM-dependent_MTases_sf"/>
</dbReference>
<evidence type="ECO:0000256" key="2">
    <source>
        <dbReference type="ARBA" id="ARBA00022603"/>
    </source>
</evidence>
<keyword evidence="3" id="KW-0808">Transferase</keyword>
<protein>
    <submittedName>
        <fullName evidence="6">Cyclopropane-fatty-acyl-phospholipid synthase family protein</fullName>
    </submittedName>
</protein>
<evidence type="ECO:0000256" key="3">
    <source>
        <dbReference type="ARBA" id="ARBA00022679"/>
    </source>
</evidence>
<evidence type="ECO:0000313" key="6">
    <source>
        <dbReference type="EMBL" id="GAA3200422.1"/>
    </source>
</evidence>
<comment type="caution">
    <text evidence="6">The sequence shown here is derived from an EMBL/GenBank/DDBJ whole genome shotgun (WGS) entry which is preliminary data.</text>
</comment>
<comment type="similarity">
    <text evidence="1">Belongs to the CFA/CMAS family.</text>
</comment>
<keyword evidence="7" id="KW-1185">Reference proteome</keyword>
<gene>
    <name evidence="6" type="ORF">GCM10010468_13080</name>
</gene>
<dbReference type="PANTHER" id="PTHR43667:SF1">
    <property type="entry name" value="CYCLOPROPANE-FATTY-ACYL-PHOSPHOLIPID SYNTHASE"/>
    <property type="match status" value="1"/>
</dbReference>
<evidence type="ECO:0000256" key="1">
    <source>
        <dbReference type="ARBA" id="ARBA00010815"/>
    </source>
</evidence>
<reference evidence="7" key="1">
    <citation type="journal article" date="2019" name="Int. J. Syst. Evol. Microbiol.">
        <title>The Global Catalogue of Microorganisms (GCM) 10K type strain sequencing project: providing services to taxonomists for standard genome sequencing and annotation.</title>
        <authorList>
            <consortium name="The Broad Institute Genomics Platform"/>
            <consortium name="The Broad Institute Genome Sequencing Center for Infectious Disease"/>
            <person name="Wu L."/>
            <person name="Ma J."/>
        </authorList>
    </citation>
    <scope>NUCLEOTIDE SEQUENCE [LARGE SCALE GENOMIC DNA]</scope>
    <source>
        <strain evidence="7">JCM 9377</strain>
    </source>
</reference>
<dbReference type="SUPFAM" id="SSF53335">
    <property type="entry name" value="S-adenosyl-L-methionine-dependent methyltransferases"/>
    <property type="match status" value="1"/>
</dbReference>
<dbReference type="Pfam" id="PF02353">
    <property type="entry name" value="CMAS"/>
    <property type="match status" value="2"/>
</dbReference>
<name>A0ABP6Q4U3_9ACTN</name>
<dbReference type="PANTHER" id="PTHR43667">
    <property type="entry name" value="CYCLOPROPANE-FATTY-ACYL-PHOSPHOLIPID SYNTHASE"/>
    <property type="match status" value="1"/>
</dbReference>
<dbReference type="InterPro" id="IPR050723">
    <property type="entry name" value="CFA/CMAS"/>
</dbReference>
<sequence>MSDAGVAARLGPLLHRILGPDLPVRVRAWDGSEAGPEGAPIFVIRDRRALRRLLWKPGEVGLVRSYVAGELDIEGDVVGALAALQRVLRHGDEPIVLTSEDKREIVRTAVTLGAVGPEPKAPPEERGQGPGLLGETPVGFYERMLGPSRSFGCGLWDGAVNLEEAQAADHADLVARLGLKPGAQVLDLSAGWGVLAALLAAEGAQVTGVTAFTGSVAAGVTPVPEPGGGPYDLIVAPAGTEPVPRLAARLAVLLKPGGRLLARQLVHRQGAVRRPFTSDYVFPHEELATLGSLTETLDAAGLEVRKITARREDYARTLRAWAANLQRTWTPDDQGLSRVWLLHLATTALACELGRIGLYETEAILR</sequence>
<organism evidence="6 7">
    <name type="scientific">Actinocorallia longicatena</name>
    <dbReference type="NCBI Taxonomy" id="111803"/>
    <lineage>
        <taxon>Bacteria</taxon>
        <taxon>Bacillati</taxon>
        <taxon>Actinomycetota</taxon>
        <taxon>Actinomycetes</taxon>
        <taxon>Streptosporangiales</taxon>
        <taxon>Thermomonosporaceae</taxon>
        <taxon>Actinocorallia</taxon>
    </lineage>
</organism>
<proteinExistence type="inferred from homology"/>
<dbReference type="Proteomes" id="UP001501237">
    <property type="component" value="Unassembled WGS sequence"/>
</dbReference>